<dbReference type="Proteomes" id="UP000030746">
    <property type="component" value="Unassembled WGS sequence"/>
</dbReference>
<dbReference type="OrthoDB" id="10461098at2759"/>
<dbReference type="PROSITE" id="PS50948">
    <property type="entry name" value="PAN"/>
    <property type="match status" value="1"/>
</dbReference>
<dbReference type="KEGG" id="lgi:LOTGIDRAFT_159639"/>
<dbReference type="EMBL" id="KB201362">
    <property type="protein sequence ID" value="ESO96890.1"/>
    <property type="molecule type" value="Genomic_DNA"/>
</dbReference>
<sequence>MYMTINNDQVNLTILPFTDSSGKIKIGRRNSILVNEWTKVSLSIHVYATYNRREFILLTNTFMNGFSTPRYFALKLPGKLRFGDGQSPLLPSEPFLGFITAASLYNTVDTAYNIDPMHEPDVLQHAQESTWPSTPSIPWCPYRVQYDVDTNHVWPLDDKGLTRDIRTNTVNGNSQCLRFEQIHPTLPNHAVHVDGSPFASIMLPINGTEVDESFTLTVNVFILNESSGSLIKIVTILGQTLFEIVVTETELQFNAFTKTTTNCASLTLTENFTSNAWYVIGIKRDVESNSIGIIVDGSFSSTNDTCGIFGIDGDLSVQIGASSRYLPGYRGDVRCLILFNNPGSDIIDAIQDACTDANAILPTVPLTSCIPNLNSGYHVLFKRNIVLSDSLSPLATYITKSLIQCAISCKGHVFCRSFTYVDNQCLVYDLVTESGLISTPGAVYYILENRS</sequence>
<dbReference type="RefSeq" id="XP_009052387.1">
    <property type="nucleotide sequence ID" value="XM_009054139.1"/>
</dbReference>
<dbReference type="CTD" id="20238109"/>
<evidence type="ECO:0000313" key="3">
    <source>
        <dbReference type="Proteomes" id="UP000030746"/>
    </source>
</evidence>
<gene>
    <name evidence="2" type="ORF">LOTGIDRAFT_159639</name>
</gene>
<reference evidence="2 3" key="1">
    <citation type="journal article" date="2013" name="Nature">
        <title>Insights into bilaterian evolution from three spiralian genomes.</title>
        <authorList>
            <person name="Simakov O."/>
            <person name="Marletaz F."/>
            <person name="Cho S.J."/>
            <person name="Edsinger-Gonzales E."/>
            <person name="Havlak P."/>
            <person name="Hellsten U."/>
            <person name="Kuo D.H."/>
            <person name="Larsson T."/>
            <person name="Lv J."/>
            <person name="Arendt D."/>
            <person name="Savage R."/>
            <person name="Osoegawa K."/>
            <person name="de Jong P."/>
            <person name="Grimwood J."/>
            <person name="Chapman J.A."/>
            <person name="Shapiro H."/>
            <person name="Aerts A."/>
            <person name="Otillar R.P."/>
            <person name="Terry A.Y."/>
            <person name="Boore J.L."/>
            <person name="Grigoriev I.V."/>
            <person name="Lindberg D.R."/>
            <person name="Seaver E.C."/>
            <person name="Weisblat D.A."/>
            <person name="Putnam N.H."/>
            <person name="Rokhsar D.S."/>
        </authorList>
    </citation>
    <scope>NUCLEOTIDE SEQUENCE [LARGE SCALE GENOMIC DNA]</scope>
</reference>
<accession>V4AQ34</accession>
<evidence type="ECO:0000259" key="1">
    <source>
        <dbReference type="PROSITE" id="PS50948"/>
    </source>
</evidence>
<name>V4AQ34_LOTGI</name>
<dbReference type="InterPro" id="IPR013320">
    <property type="entry name" value="ConA-like_dom_sf"/>
</dbReference>
<evidence type="ECO:0000313" key="2">
    <source>
        <dbReference type="EMBL" id="ESO96890.1"/>
    </source>
</evidence>
<feature type="domain" description="Apple" evidence="1">
    <location>
        <begin position="369"/>
        <end position="449"/>
    </location>
</feature>
<dbReference type="Gene3D" id="2.60.120.200">
    <property type="match status" value="1"/>
</dbReference>
<dbReference type="InterPro" id="IPR003609">
    <property type="entry name" value="Pan_app"/>
</dbReference>
<dbReference type="HOGENOM" id="CLU_607335_0_0_1"/>
<dbReference type="GeneID" id="20238109"/>
<proteinExistence type="predicted"/>
<keyword evidence="3" id="KW-1185">Reference proteome</keyword>
<protein>
    <recommendedName>
        <fullName evidence="1">Apple domain-containing protein</fullName>
    </recommendedName>
</protein>
<dbReference type="OMA" id="CITMYDV"/>
<organism evidence="2 3">
    <name type="scientific">Lottia gigantea</name>
    <name type="common">Giant owl limpet</name>
    <dbReference type="NCBI Taxonomy" id="225164"/>
    <lineage>
        <taxon>Eukaryota</taxon>
        <taxon>Metazoa</taxon>
        <taxon>Spiralia</taxon>
        <taxon>Lophotrochozoa</taxon>
        <taxon>Mollusca</taxon>
        <taxon>Gastropoda</taxon>
        <taxon>Patellogastropoda</taxon>
        <taxon>Lottioidea</taxon>
        <taxon>Lottiidae</taxon>
        <taxon>Lottia</taxon>
    </lineage>
</organism>
<dbReference type="AlphaFoldDB" id="V4AQ34"/>
<dbReference type="SUPFAM" id="SSF49899">
    <property type="entry name" value="Concanavalin A-like lectins/glucanases"/>
    <property type="match status" value="1"/>
</dbReference>